<evidence type="ECO:0000256" key="4">
    <source>
        <dbReference type="ARBA" id="ARBA00022679"/>
    </source>
</evidence>
<dbReference type="Pfam" id="PF07730">
    <property type="entry name" value="HisKA_3"/>
    <property type="match status" value="1"/>
</dbReference>
<name>A0A512P976_9CELL</name>
<dbReference type="Proteomes" id="UP000321798">
    <property type="component" value="Unassembled WGS sequence"/>
</dbReference>
<evidence type="ECO:0000256" key="9">
    <source>
        <dbReference type="SAM" id="MobiDB-lite"/>
    </source>
</evidence>
<reference evidence="12 13" key="1">
    <citation type="submission" date="2019-07" db="EMBL/GenBank/DDBJ databases">
        <title>Whole genome shotgun sequence of Cellulomonas soli NBRC 109434.</title>
        <authorList>
            <person name="Hosoyama A."/>
            <person name="Uohara A."/>
            <person name="Ohji S."/>
            <person name="Ichikawa N."/>
        </authorList>
    </citation>
    <scope>NUCLEOTIDE SEQUENCE [LARGE SCALE GENOMIC DNA]</scope>
    <source>
        <strain evidence="12 13">NBRC 109434</strain>
    </source>
</reference>
<evidence type="ECO:0000256" key="6">
    <source>
        <dbReference type="ARBA" id="ARBA00022777"/>
    </source>
</evidence>
<dbReference type="InterPro" id="IPR011712">
    <property type="entry name" value="Sig_transdc_His_kin_sub3_dim/P"/>
</dbReference>
<dbReference type="AlphaFoldDB" id="A0A512P976"/>
<evidence type="ECO:0000256" key="7">
    <source>
        <dbReference type="ARBA" id="ARBA00022840"/>
    </source>
</evidence>
<evidence type="ECO:0000313" key="13">
    <source>
        <dbReference type="Proteomes" id="UP000321798"/>
    </source>
</evidence>
<dbReference type="PANTHER" id="PTHR24421:SF10">
    <property type="entry name" value="NITRATE_NITRITE SENSOR PROTEIN NARQ"/>
    <property type="match status" value="1"/>
</dbReference>
<evidence type="ECO:0000256" key="3">
    <source>
        <dbReference type="ARBA" id="ARBA00022553"/>
    </source>
</evidence>
<keyword evidence="10" id="KW-0472">Membrane</keyword>
<dbReference type="PIRSF" id="PIRSF037434">
    <property type="entry name" value="STHK_ChrS"/>
    <property type="match status" value="1"/>
</dbReference>
<feature type="region of interest" description="Disordered" evidence="9">
    <location>
        <begin position="390"/>
        <end position="456"/>
    </location>
</feature>
<keyword evidence="10" id="KW-0812">Transmembrane</keyword>
<evidence type="ECO:0000256" key="5">
    <source>
        <dbReference type="ARBA" id="ARBA00022741"/>
    </source>
</evidence>
<evidence type="ECO:0000313" key="12">
    <source>
        <dbReference type="EMBL" id="GEP67756.1"/>
    </source>
</evidence>
<keyword evidence="3" id="KW-0597">Phosphoprotein</keyword>
<feature type="transmembrane region" description="Helical" evidence="10">
    <location>
        <begin position="141"/>
        <end position="164"/>
    </location>
</feature>
<keyword evidence="8" id="KW-0902">Two-component regulatory system</keyword>
<evidence type="ECO:0000256" key="10">
    <source>
        <dbReference type="SAM" id="Phobius"/>
    </source>
</evidence>
<protein>
    <recommendedName>
        <fullName evidence="2">histidine kinase</fullName>
        <ecNumber evidence="2">2.7.13.3</ecNumber>
    </recommendedName>
</protein>
<keyword evidence="5" id="KW-0547">Nucleotide-binding</keyword>
<keyword evidence="10" id="KW-1133">Transmembrane helix</keyword>
<dbReference type="GO" id="GO:0046983">
    <property type="term" value="F:protein dimerization activity"/>
    <property type="evidence" value="ECO:0007669"/>
    <property type="project" value="InterPro"/>
</dbReference>
<dbReference type="GO" id="GO:0016020">
    <property type="term" value="C:membrane"/>
    <property type="evidence" value="ECO:0007669"/>
    <property type="project" value="InterPro"/>
</dbReference>
<dbReference type="InterPro" id="IPR003594">
    <property type="entry name" value="HATPase_dom"/>
</dbReference>
<evidence type="ECO:0000256" key="1">
    <source>
        <dbReference type="ARBA" id="ARBA00000085"/>
    </source>
</evidence>
<dbReference type="Gene3D" id="1.20.5.1930">
    <property type="match status" value="1"/>
</dbReference>
<dbReference type="SMART" id="SM00387">
    <property type="entry name" value="HATPase_c"/>
    <property type="match status" value="1"/>
</dbReference>
<dbReference type="EC" id="2.7.13.3" evidence="2"/>
<evidence type="ECO:0000259" key="11">
    <source>
        <dbReference type="SMART" id="SM00387"/>
    </source>
</evidence>
<dbReference type="InterPro" id="IPR017205">
    <property type="entry name" value="Sig_transdc_His_kinase_ChrS"/>
</dbReference>
<feature type="transmembrane region" description="Helical" evidence="10">
    <location>
        <begin position="116"/>
        <end position="134"/>
    </location>
</feature>
<keyword evidence="13" id="KW-1185">Reference proteome</keyword>
<evidence type="ECO:0000256" key="2">
    <source>
        <dbReference type="ARBA" id="ARBA00012438"/>
    </source>
</evidence>
<dbReference type="Gene3D" id="3.30.565.10">
    <property type="entry name" value="Histidine kinase-like ATPase, C-terminal domain"/>
    <property type="match status" value="1"/>
</dbReference>
<keyword evidence="6" id="KW-0418">Kinase</keyword>
<dbReference type="GO" id="GO:0005524">
    <property type="term" value="F:ATP binding"/>
    <property type="evidence" value="ECO:0007669"/>
    <property type="project" value="UniProtKB-KW"/>
</dbReference>
<feature type="transmembrane region" description="Helical" evidence="10">
    <location>
        <begin position="20"/>
        <end position="38"/>
    </location>
</feature>
<feature type="compositionally biased region" description="Gly residues" evidence="9">
    <location>
        <begin position="390"/>
        <end position="403"/>
    </location>
</feature>
<feature type="compositionally biased region" description="Pro residues" evidence="9">
    <location>
        <begin position="440"/>
        <end position="456"/>
    </location>
</feature>
<keyword evidence="7" id="KW-0067">ATP-binding</keyword>
<evidence type="ECO:0000256" key="8">
    <source>
        <dbReference type="ARBA" id="ARBA00023012"/>
    </source>
</evidence>
<comment type="caution">
    <text evidence="12">The sequence shown here is derived from an EMBL/GenBank/DDBJ whole genome shotgun (WGS) entry which is preliminary data.</text>
</comment>
<comment type="catalytic activity">
    <reaction evidence="1">
        <text>ATP + protein L-histidine = ADP + protein N-phospho-L-histidine.</text>
        <dbReference type="EC" id="2.7.13.3"/>
    </reaction>
</comment>
<dbReference type="InterPro" id="IPR050482">
    <property type="entry name" value="Sensor_HK_TwoCompSys"/>
</dbReference>
<dbReference type="EMBL" id="BKAL01000001">
    <property type="protein sequence ID" value="GEP67756.1"/>
    <property type="molecule type" value="Genomic_DNA"/>
</dbReference>
<dbReference type="InterPro" id="IPR036890">
    <property type="entry name" value="HATPase_C_sf"/>
</dbReference>
<feature type="domain" description="Histidine kinase/HSP90-like ATPase" evidence="11">
    <location>
        <begin position="310"/>
        <end position="413"/>
    </location>
</feature>
<sequence>MTTAETPSARADFWERSLQGWDVAFYAMTALAAVAAFADPRGVPPVPLALAFAVLVAAYTLLGRRGARRGDRRLADAYLAVLIVVTVTVVALADQGQVLLFVAYSQIWYLAENRRIGVWLVTLLTAGVAVPVLVQTDGGPAALLTTVAQLALALAFSIVLGLWLTQVAERGEERAILLEQLEAAQAELAATHHGAGVLAERARVAQEIHDTLAQGFTSVVMLAQTVTAELEADRTAEALDRVAQIEQVARENLAEARALVAAFGPAALQDGGLVEALGRLARRFEAETGVQVEVQVVGHVTGTGERLGKDTEVVLLRAAQEALANVRKHAHARRVVLHLALDPAGAADAVDAGDGPQVRLEVVDDGRGLPAGTVEGVGLRGMRDRVHAGGGSVEVGDAPGGGARVLLRLPVDGPRTGSRPGPDSGAGSAAGSGSGAVPGPDAPRPPSPTPTPGGHP</sequence>
<dbReference type="PANTHER" id="PTHR24421">
    <property type="entry name" value="NITRATE/NITRITE SENSOR PROTEIN NARX-RELATED"/>
    <property type="match status" value="1"/>
</dbReference>
<dbReference type="GO" id="GO:0000155">
    <property type="term" value="F:phosphorelay sensor kinase activity"/>
    <property type="evidence" value="ECO:0007669"/>
    <property type="project" value="InterPro"/>
</dbReference>
<feature type="transmembrane region" description="Helical" evidence="10">
    <location>
        <begin position="74"/>
        <end position="93"/>
    </location>
</feature>
<proteinExistence type="predicted"/>
<feature type="transmembrane region" description="Helical" evidence="10">
    <location>
        <begin position="44"/>
        <end position="62"/>
    </location>
</feature>
<organism evidence="12 13">
    <name type="scientific">Cellulomonas soli</name>
    <dbReference type="NCBI Taxonomy" id="931535"/>
    <lineage>
        <taxon>Bacteria</taxon>
        <taxon>Bacillati</taxon>
        <taxon>Actinomycetota</taxon>
        <taxon>Actinomycetes</taxon>
        <taxon>Micrococcales</taxon>
        <taxon>Cellulomonadaceae</taxon>
        <taxon>Cellulomonas</taxon>
    </lineage>
</organism>
<feature type="compositionally biased region" description="Low complexity" evidence="9">
    <location>
        <begin position="417"/>
        <end position="427"/>
    </location>
</feature>
<dbReference type="SUPFAM" id="SSF55874">
    <property type="entry name" value="ATPase domain of HSP90 chaperone/DNA topoisomerase II/histidine kinase"/>
    <property type="match status" value="1"/>
</dbReference>
<gene>
    <name evidence="12" type="ORF">CSO01_04710</name>
</gene>
<keyword evidence="4" id="KW-0808">Transferase</keyword>
<dbReference type="Pfam" id="PF02518">
    <property type="entry name" value="HATPase_c"/>
    <property type="match status" value="1"/>
</dbReference>
<dbReference type="RefSeq" id="WP_223203407.1">
    <property type="nucleotide sequence ID" value="NZ_BAABBJ010000005.1"/>
</dbReference>
<accession>A0A512P976</accession>
<dbReference type="CDD" id="cd16917">
    <property type="entry name" value="HATPase_UhpB-NarQ-NarX-like"/>
    <property type="match status" value="1"/>
</dbReference>